<reference evidence="1 2" key="2">
    <citation type="submission" date="2016-08" db="EMBL/GenBank/DDBJ databases">
        <title>Pervasive Adenine N6-methylation of Active Genes in Fungi.</title>
        <authorList>
            <consortium name="DOE Joint Genome Institute"/>
            <person name="Mondo S.J."/>
            <person name="Dannebaum R.O."/>
            <person name="Kuo R.C."/>
            <person name="Labutti K."/>
            <person name="Haridas S."/>
            <person name="Kuo A."/>
            <person name="Salamov A."/>
            <person name="Ahrendt S.R."/>
            <person name="Lipzen A."/>
            <person name="Sullivan W."/>
            <person name="Andreopoulos W.B."/>
            <person name="Clum A."/>
            <person name="Lindquist E."/>
            <person name="Daum C."/>
            <person name="Ramamoorthy G.K."/>
            <person name="Gryganskyi A."/>
            <person name="Culley D."/>
            <person name="Magnuson J.K."/>
            <person name="James T.Y."/>
            <person name="O'Malley M.A."/>
            <person name="Stajich J.E."/>
            <person name="Spatafora J.W."/>
            <person name="Visel A."/>
            <person name="Grigoriev I.V."/>
        </authorList>
    </citation>
    <scope>NUCLEOTIDE SEQUENCE [LARGE SCALE GENOMIC DNA]</scope>
    <source>
        <strain evidence="1 2">S4</strain>
    </source>
</reference>
<dbReference type="AlphaFoldDB" id="A0A1Y1WUL5"/>
<organism evidence="1 2">
    <name type="scientific">Anaeromyces robustus</name>
    <dbReference type="NCBI Taxonomy" id="1754192"/>
    <lineage>
        <taxon>Eukaryota</taxon>
        <taxon>Fungi</taxon>
        <taxon>Fungi incertae sedis</taxon>
        <taxon>Chytridiomycota</taxon>
        <taxon>Chytridiomycota incertae sedis</taxon>
        <taxon>Neocallimastigomycetes</taxon>
        <taxon>Neocallimastigales</taxon>
        <taxon>Neocallimastigaceae</taxon>
        <taxon>Anaeromyces</taxon>
    </lineage>
</organism>
<dbReference type="Pfam" id="PF16093">
    <property type="entry name" value="PAC4"/>
    <property type="match status" value="1"/>
</dbReference>
<name>A0A1Y1WUL5_9FUNG</name>
<proteinExistence type="predicted"/>
<dbReference type="OrthoDB" id="2126010at2759"/>
<gene>
    <name evidence="1" type="ORF">BCR32DRAFT_296000</name>
</gene>
<evidence type="ECO:0000313" key="2">
    <source>
        <dbReference type="Proteomes" id="UP000193944"/>
    </source>
</evidence>
<comment type="caution">
    <text evidence="1">The sequence shown here is derived from an EMBL/GenBank/DDBJ whole genome shotgun (WGS) entry which is preliminary data.</text>
</comment>
<dbReference type="GO" id="GO:0043248">
    <property type="term" value="P:proteasome assembly"/>
    <property type="evidence" value="ECO:0007669"/>
    <property type="project" value="InterPro"/>
</dbReference>
<dbReference type="PANTHER" id="PTHR33559">
    <property type="entry name" value="PROTEASOME ASSEMBLY CHAPERONE 4"/>
    <property type="match status" value="1"/>
</dbReference>
<keyword evidence="2" id="KW-1185">Reference proteome</keyword>
<dbReference type="PANTHER" id="PTHR33559:SF1">
    <property type="entry name" value="PROTEASOME ASSEMBLY CHAPERONE 4"/>
    <property type="match status" value="1"/>
</dbReference>
<dbReference type="STRING" id="1754192.A0A1Y1WUL5"/>
<reference evidence="1 2" key="1">
    <citation type="submission" date="2016-08" db="EMBL/GenBank/DDBJ databases">
        <title>A Parts List for Fungal Cellulosomes Revealed by Comparative Genomics.</title>
        <authorList>
            <consortium name="DOE Joint Genome Institute"/>
            <person name="Haitjema C.H."/>
            <person name="Gilmore S.P."/>
            <person name="Henske J.K."/>
            <person name="Solomon K.V."/>
            <person name="De Groot R."/>
            <person name="Kuo A."/>
            <person name="Mondo S.J."/>
            <person name="Salamov A.A."/>
            <person name="Labutti K."/>
            <person name="Zhao Z."/>
            <person name="Chiniquy J."/>
            <person name="Barry K."/>
            <person name="Brewer H.M."/>
            <person name="Purvine S.O."/>
            <person name="Wright A.T."/>
            <person name="Boxma B."/>
            <person name="Van Alen T."/>
            <person name="Hackstein J.H."/>
            <person name="Baker S.E."/>
            <person name="Grigoriev I.V."/>
            <person name="O'Malley M.A."/>
        </authorList>
    </citation>
    <scope>NUCLEOTIDE SEQUENCE [LARGE SCALE GENOMIC DNA]</scope>
    <source>
        <strain evidence="1 2">S4</strain>
    </source>
</reference>
<protein>
    <submittedName>
        <fullName evidence="1">Uncharacterized protein</fullName>
    </submittedName>
</protein>
<dbReference type="Proteomes" id="UP000193944">
    <property type="component" value="Unassembled WGS sequence"/>
</dbReference>
<accession>A0A1Y1WUL5</accession>
<dbReference type="InterPro" id="IPR032157">
    <property type="entry name" value="PAC4"/>
</dbReference>
<evidence type="ECO:0000313" key="1">
    <source>
        <dbReference type="EMBL" id="ORX76834.1"/>
    </source>
</evidence>
<sequence>MQSILTNNESDNSLSENDKFDLKIVKPKIKIYNHTEIFNDNDIIYYKILLFTDSVFVWIGSELLNEKNNISHFNNLAVSIKTKFSPVPIVTTLLGNTLEEISEHMSRRLSTKYFKQVFVSYNITSNNPDIYVFSERALIQFLKTIL</sequence>
<dbReference type="EMBL" id="MCFG01000276">
    <property type="protein sequence ID" value="ORX76834.1"/>
    <property type="molecule type" value="Genomic_DNA"/>
</dbReference>